<reference evidence="1 2" key="2">
    <citation type="journal article" date="2019" name="G3 (Bethesda)">
        <title>Hybrid Assembly of the Genome of the Entomopathogenic Nematode Steinernema carpocapsae Identifies the X-Chromosome.</title>
        <authorList>
            <person name="Serra L."/>
            <person name="Macchietto M."/>
            <person name="Macias-Munoz A."/>
            <person name="McGill C.J."/>
            <person name="Rodriguez I.M."/>
            <person name="Rodriguez B."/>
            <person name="Murad R."/>
            <person name="Mortazavi A."/>
        </authorList>
    </citation>
    <scope>NUCLEOTIDE SEQUENCE [LARGE SCALE GENOMIC DNA]</scope>
    <source>
        <strain evidence="1 2">ALL</strain>
    </source>
</reference>
<dbReference type="AlphaFoldDB" id="A0A4U8UWD9"/>
<name>A0A4U8UWD9_STECR</name>
<evidence type="ECO:0000313" key="1">
    <source>
        <dbReference type="EMBL" id="TMS37691.1"/>
    </source>
</evidence>
<protein>
    <submittedName>
        <fullName evidence="1">Uncharacterized protein</fullName>
    </submittedName>
</protein>
<keyword evidence="2" id="KW-1185">Reference proteome</keyword>
<proteinExistence type="predicted"/>
<reference evidence="1 2" key="1">
    <citation type="journal article" date="2015" name="Genome Biol.">
        <title>Comparative genomics of Steinernema reveals deeply conserved gene regulatory networks.</title>
        <authorList>
            <person name="Dillman A.R."/>
            <person name="Macchietto M."/>
            <person name="Porter C.F."/>
            <person name="Rogers A."/>
            <person name="Williams B."/>
            <person name="Antoshechkin I."/>
            <person name="Lee M.M."/>
            <person name="Goodwin Z."/>
            <person name="Lu X."/>
            <person name="Lewis E.E."/>
            <person name="Goodrich-Blair H."/>
            <person name="Stock S.P."/>
            <person name="Adams B.J."/>
            <person name="Sternberg P.W."/>
            <person name="Mortazavi A."/>
        </authorList>
    </citation>
    <scope>NUCLEOTIDE SEQUENCE [LARGE SCALE GENOMIC DNA]</scope>
    <source>
        <strain evidence="1 2">ALL</strain>
    </source>
</reference>
<comment type="caution">
    <text evidence="1">The sequence shown here is derived from an EMBL/GenBank/DDBJ whole genome shotgun (WGS) entry which is preliminary data.</text>
</comment>
<dbReference type="Proteomes" id="UP000298663">
    <property type="component" value="Chromosome X"/>
</dbReference>
<gene>
    <name evidence="1" type="ORF">L596_004571</name>
</gene>
<accession>A0A4U8UWD9</accession>
<evidence type="ECO:0000313" key="2">
    <source>
        <dbReference type="Proteomes" id="UP000298663"/>
    </source>
</evidence>
<dbReference type="EMBL" id="CM016762">
    <property type="protein sequence ID" value="TMS37691.1"/>
    <property type="molecule type" value="Genomic_DNA"/>
</dbReference>
<dbReference type="EMBL" id="AZBU02000001">
    <property type="protein sequence ID" value="TMS37691.1"/>
    <property type="molecule type" value="Genomic_DNA"/>
</dbReference>
<sequence>MNRSGIPVPTLDGSLLDLEPIGLIRLKRGLKSFDVAFASCLNACCMTDTIQTKSKTLNSVKVYPTLSSHKGAAKSVPRILTRGTLLAVPLSAYNDCMVYWLVSWSSARKVVSSSSVGVLCFVCCF</sequence>
<organism evidence="1 2">
    <name type="scientific">Steinernema carpocapsae</name>
    <name type="common">Entomopathogenic nematode</name>
    <dbReference type="NCBI Taxonomy" id="34508"/>
    <lineage>
        <taxon>Eukaryota</taxon>
        <taxon>Metazoa</taxon>
        <taxon>Ecdysozoa</taxon>
        <taxon>Nematoda</taxon>
        <taxon>Chromadorea</taxon>
        <taxon>Rhabditida</taxon>
        <taxon>Tylenchina</taxon>
        <taxon>Panagrolaimomorpha</taxon>
        <taxon>Strongyloidoidea</taxon>
        <taxon>Steinernematidae</taxon>
        <taxon>Steinernema</taxon>
    </lineage>
</organism>